<name>A0A4S2L0F8_OPIFE</name>
<dbReference type="Proteomes" id="UP000308267">
    <property type="component" value="Unassembled WGS sequence"/>
</dbReference>
<keyword evidence="2" id="KW-1185">Reference proteome</keyword>
<comment type="caution">
    <text evidence="1">The sequence shown here is derived from an EMBL/GenBank/DDBJ whole genome shotgun (WGS) entry which is preliminary data.</text>
</comment>
<feature type="non-terminal residue" evidence="1">
    <location>
        <position position="1"/>
    </location>
</feature>
<dbReference type="AlphaFoldDB" id="A0A4S2L0F8"/>
<sequence>YKITSRIWLNQTYYLASFTECKRTSNVCCSSQLLTLSEATSLFHQKNVSKNRCMDHVSVHATKTPRTLLVGMILSRRFTTGACIIVNIIVMEGVAEVQTCSTILNTVTGVADHLIMKYKSKDSENRLPIFVEGEIRCRAEFWNLSAWMIANIDIVFTGSK</sequence>
<evidence type="ECO:0000313" key="1">
    <source>
        <dbReference type="EMBL" id="TGZ55940.1"/>
    </source>
</evidence>
<dbReference type="EMBL" id="SJOL01009744">
    <property type="protein sequence ID" value="TGZ55940.1"/>
    <property type="molecule type" value="Genomic_DNA"/>
</dbReference>
<proteinExistence type="predicted"/>
<gene>
    <name evidence="1" type="ORF">CRM22_010264</name>
</gene>
<organism evidence="1 2">
    <name type="scientific">Opisthorchis felineus</name>
    <dbReference type="NCBI Taxonomy" id="147828"/>
    <lineage>
        <taxon>Eukaryota</taxon>
        <taxon>Metazoa</taxon>
        <taxon>Spiralia</taxon>
        <taxon>Lophotrochozoa</taxon>
        <taxon>Platyhelminthes</taxon>
        <taxon>Trematoda</taxon>
        <taxon>Digenea</taxon>
        <taxon>Opisthorchiida</taxon>
        <taxon>Opisthorchiata</taxon>
        <taxon>Opisthorchiidae</taxon>
        <taxon>Opisthorchis</taxon>
    </lineage>
</organism>
<reference evidence="1 2" key="1">
    <citation type="journal article" date="2019" name="BMC Genomics">
        <title>New insights from Opisthorchis felineus genome: update on genomics of the epidemiologically important liver flukes.</title>
        <authorList>
            <person name="Ershov N.I."/>
            <person name="Mordvinov V.A."/>
            <person name="Prokhortchouk E.B."/>
            <person name="Pakharukova M.Y."/>
            <person name="Gunbin K.V."/>
            <person name="Ustyantsev K."/>
            <person name="Genaev M.A."/>
            <person name="Blinov A.G."/>
            <person name="Mazur A."/>
            <person name="Boulygina E."/>
            <person name="Tsygankova S."/>
            <person name="Khrameeva E."/>
            <person name="Chekanov N."/>
            <person name="Fan G."/>
            <person name="Xiao A."/>
            <person name="Zhang H."/>
            <person name="Xu X."/>
            <person name="Yang H."/>
            <person name="Solovyev V."/>
            <person name="Lee S.M."/>
            <person name="Liu X."/>
            <person name="Afonnikov D.A."/>
            <person name="Skryabin K.G."/>
        </authorList>
    </citation>
    <scope>NUCLEOTIDE SEQUENCE [LARGE SCALE GENOMIC DNA]</scope>
    <source>
        <strain evidence="1">AK-0245</strain>
        <tissue evidence="1">Whole organism</tissue>
    </source>
</reference>
<accession>A0A4S2L0F8</accession>
<evidence type="ECO:0000313" key="2">
    <source>
        <dbReference type="Proteomes" id="UP000308267"/>
    </source>
</evidence>
<protein>
    <submittedName>
        <fullName evidence="1">Uncharacterized protein</fullName>
    </submittedName>
</protein>